<feature type="domain" description="Peptidase S1" evidence="13">
    <location>
        <begin position="1505"/>
        <end position="1744"/>
    </location>
</feature>
<dbReference type="SUPFAM" id="SSF57414">
    <property type="entry name" value="Hairpin loop containing domain-like"/>
    <property type="match status" value="1"/>
</dbReference>
<dbReference type="SUPFAM" id="SSF50494">
    <property type="entry name" value="Trypsin-like serine proteases"/>
    <property type="match status" value="1"/>
</dbReference>
<dbReference type="PROSITE" id="PS50940">
    <property type="entry name" value="CHIT_BIND_II"/>
    <property type="match status" value="3"/>
</dbReference>
<dbReference type="GO" id="GO:0008061">
    <property type="term" value="F:chitin binding"/>
    <property type="evidence" value="ECO:0007669"/>
    <property type="project" value="InterPro"/>
</dbReference>
<dbReference type="Gene3D" id="2.170.140.10">
    <property type="entry name" value="Chitin binding domain"/>
    <property type="match status" value="3"/>
</dbReference>
<evidence type="ECO:0000259" key="15">
    <source>
        <dbReference type="PROSITE" id="PS50940"/>
    </source>
</evidence>
<dbReference type="Pfam" id="PF00057">
    <property type="entry name" value="Ldl_recept_a"/>
    <property type="match status" value="3"/>
</dbReference>
<feature type="disulfide bond" evidence="9">
    <location>
        <begin position="1174"/>
        <end position="1189"/>
    </location>
</feature>
<feature type="disulfide bond" evidence="10">
    <location>
        <begin position="1390"/>
        <end position="1451"/>
    </location>
</feature>
<dbReference type="PROSITE" id="PS01209">
    <property type="entry name" value="LDLRA_1"/>
    <property type="match status" value="2"/>
</dbReference>
<dbReference type="PROSITE" id="PS50240">
    <property type="entry name" value="TRYPSIN_DOM"/>
    <property type="match status" value="1"/>
</dbReference>
<dbReference type="GO" id="GO:0005576">
    <property type="term" value="C:extracellular region"/>
    <property type="evidence" value="ECO:0007669"/>
    <property type="project" value="InterPro"/>
</dbReference>
<feature type="domain" description="SRCR" evidence="14">
    <location>
        <begin position="1352"/>
        <end position="1452"/>
    </location>
</feature>
<dbReference type="InterPro" id="IPR009003">
    <property type="entry name" value="Peptidase_S1_PA"/>
</dbReference>
<feature type="disulfide bond" evidence="9">
    <location>
        <begin position="1043"/>
        <end position="1061"/>
    </location>
</feature>
<dbReference type="InterPro" id="IPR001190">
    <property type="entry name" value="SRCR"/>
</dbReference>
<dbReference type="SMART" id="SM00473">
    <property type="entry name" value="PAN_AP"/>
    <property type="match status" value="1"/>
</dbReference>
<feature type="disulfide bond" evidence="9">
    <location>
        <begin position="1162"/>
        <end position="1180"/>
    </location>
</feature>
<feature type="domain" description="SRCR" evidence="14">
    <location>
        <begin position="1198"/>
        <end position="1303"/>
    </location>
</feature>
<dbReference type="Pfam" id="PF00530">
    <property type="entry name" value="SRCR"/>
    <property type="match status" value="2"/>
</dbReference>
<evidence type="ECO:0000313" key="18">
    <source>
        <dbReference type="RefSeq" id="XP_030759685.1"/>
    </source>
</evidence>
<evidence type="ECO:0000256" key="5">
    <source>
        <dbReference type="ARBA" id="ARBA00022825"/>
    </source>
</evidence>
<proteinExistence type="predicted"/>
<dbReference type="InterPro" id="IPR018114">
    <property type="entry name" value="TRYPSIN_HIS"/>
</dbReference>
<feature type="domain" description="Chitin-binding type-2" evidence="15">
    <location>
        <begin position="212"/>
        <end position="268"/>
    </location>
</feature>
<dbReference type="PROSITE" id="PS00135">
    <property type="entry name" value="TRYPSIN_SER"/>
    <property type="match status" value="1"/>
</dbReference>
<dbReference type="InParanoid" id="A0A6J2Y9T2"/>
<evidence type="ECO:0000256" key="11">
    <source>
        <dbReference type="RuleBase" id="RU363034"/>
    </source>
</evidence>
<evidence type="ECO:0000256" key="8">
    <source>
        <dbReference type="ARBA" id="ARBA00023180"/>
    </source>
</evidence>
<feature type="domain" description="Chitin-binding type-2" evidence="15">
    <location>
        <begin position="136"/>
        <end position="192"/>
    </location>
</feature>
<protein>
    <submittedName>
        <fullName evidence="18">Uncharacterized protein LOC115885063</fullName>
    </submittedName>
</protein>
<dbReference type="Pfam" id="PF01607">
    <property type="entry name" value="CBM_14"/>
    <property type="match status" value="3"/>
</dbReference>
<evidence type="ECO:0000256" key="1">
    <source>
        <dbReference type="ARBA" id="ARBA00022670"/>
    </source>
</evidence>
<feature type="disulfide bond" evidence="9">
    <location>
        <begin position="1036"/>
        <end position="1048"/>
    </location>
</feature>
<dbReference type="SMART" id="SM00494">
    <property type="entry name" value="ChtBD2"/>
    <property type="match status" value="3"/>
</dbReference>
<feature type="transmembrane region" description="Helical" evidence="12">
    <location>
        <begin position="7"/>
        <end position="27"/>
    </location>
</feature>
<dbReference type="Gene3D" id="3.50.4.10">
    <property type="entry name" value="Hepatocyte Growth Factor"/>
    <property type="match status" value="1"/>
</dbReference>
<evidence type="ECO:0000256" key="9">
    <source>
        <dbReference type="PROSITE-ProRule" id="PRU00124"/>
    </source>
</evidence>
<reference evidence="18" key="1">
    <citation type="submission" date="2025-08" db="UniProtKB">
        <authorList>
            <consortium name="RefSeq"/>
        </authorList>
    </citation>
    <scope>IDENTIFICATION</scope>
    <source>
        <tissue evidence="18">Gonads</tissue>
    </source>
</reference>
<dbReference type="SMART" id="SM00192">
    <property type="entry name" value="LDLa"/>
    <property type="match status" value="3"/>
</dbReference>
<evidence type="ECO:0000256" key="4">
    <source>
        <dbReference type="ARBA" id="ARBA00022801"/>
    </source>
</evidence>
<dbReference type="FunFam" id="3.10.250.10:FF:000007">
    <property type="entry name" value="Soluble scavenger receptor cysteine-rich domain-containing protein SSC5D"/>
    <property type="match status" value="1"/>
</dbReference>
<keyword evidence="1 11" id="KW-0645">Protease</keyword>
<evidence type="ECO:0000256" key="2">
    <source>
        <dbReference type="ARBA" id="ARBA00022729"/>
    </source>
</evidence>
<feature type="domain" description="Chitin-binding type-2" evidence="15">
    <location>
        <begin position="613"/>
        <end position="669"/>
    </location>
</feature>
<dbReference type="GO" id="GO:0006508">
    <property type="term" value="P:proteolysis"/>
    <property type="evidence" value="ECO:0007669"/>
    <property type="project" value="UniProtKB-KW"/>
</dbReference>
<dbReference type="Gene3D" id="4.10.400.10">
    <property type="entry name" value="Low-density Lipoprotein Receptor"/>
    <property type="match status" value="3"/>
</dbReference>
<accession>A0A6J2Y9T2</accession>
<keyword evidence="12" id="KW-1133">Transmembrane helix</keyword>
<dbReference type="InterPro" id="IPR036508">
    <property type="entry name" value="Chitin-bd_dom_sf"/>
</dbReference>
<dbReference type="InterPro" id="IPR003609">
    <property type="entry name" value="Pan_app"/>
</dbReference>
<dbReference type="GO" id="GO:0016020">
    <property type="term" value="C:membrane"/>
    <property type="evidence" value="ECO:0007669"/>
    <property type="project" value="InterPro"/>
</dbReference>
<dbReference type="InterPro" id="IPR001254">
    <property type="entry name" value="Trypsin_dom"/>
</dbReference>
<comment type="caution">
    <text evidence="10">Lacks conserved residue(s) required for the propagation of feature annotation.</text>
</comment>
<feature type="disulfide bond" evidence="10">
    <location>
        <begin position="1272"/>
        <end position="1282"/>
    </location>
</feature>
<dbReference type="SUPFAM" id="SSF57424">
    <property type="entry name" value="LDL receptor-like module"/>
    <property type="match status" value="3"/>
</dbReference>
<keyword evidence="7" id="KW-0675">Receptor</keyword>
<keyword evidence="5 11" id="KW-0720">Serine protease</keyword>
<evidence type="ECO:0000256" key="6">
    <source>
        <dbReference type="ARBA" id="ARBA00023157"/>
    </source>
</evidence>
<feature type="domain" description="Apple" evidence="16">
    <location>
        <begin position="1070"/>
        <end position="1151"/>
    </location>
</feature>
<dbReference type="InterPro" id="IPR002557">
    <property type="entry name" value="Chitin-bd_dom"/>
</dbReference>
<dbReference type="PROSITE" id="PS00420">
    <property type="entry name" value="SRCR_1"/>
    <property type="match status" value="1"/>
</dbReference>
<dbReference type="OrthoDB" id="6020543at2759"/>
<evidence type="ECO:0000313" key="17">
    <source>
        <dbReference type="Proteomes" id="UP000504635"/>
    </source>
</evidence>
<dbReference type="Proteomes" id="UP000504635">
    <property type="component" value="Unplaced"/>
</dbReference>
<keyword evidence="8" id="KW-0325">Glycoprotein</keyword>
<sequence length="1747" mass="194196">MEVNNNTLFFHNVLVFILFLQVLSIYVPNEIELTSKPYTTGLKIKTLYKSYSQPYYHTNYSKVYVHNKNYTSSILDTLEAPKSYGTVHPVYISEDKKEKIQNILKDHNTNIVDKDTLNERVVYKRRVLKQKNVQVFNKCPKDLTGQFVYDLSCNQYLDCWNGRGGPRNCAPGTLFNPKTLECDYPEKVECLTGPSGSTLTLQKTAKYETPEQAKCPDGFSGLIPNYSDCAKFIECNNGIQTSKDCPPGTLFDSNQNVCNHPGQSTCFSKKGGFEYGVKEEFGGSTDIRSPNYGYGGNTYTNQQQKGYYPAHSSYTYEQQQSSKICDPTNPYCKTGGYVVSGQNIYTYPDNKKYYTPDATTNNGVNNGNITICNPNTQGCTQFSSLSPCNNENCDQGTGSSYNEWSTAGPLSGTVYMQYIMCNPAVEDCSSSNFVQGTFVMGPQGSLCNPVKQNCHPFPYIPTTYMNLNKNGANKQTHLPGAYYIKYVVCNPQQENCSQFRDGIIEAAYGRPYSTGSSSSNVASGCDPNIHNCDTGIAETAYGRPSFSPGHSSSNMASGCDPNIHNCDTVSYQNPQSQDCNIPNKNYRCRQGDQRCCEQKTKTQKSLNEGAHNKPKCPDGFQGITKHPTDCKKFLNCANGITYVQDCGPGTLFNPIILTCDFPYNVDCKDGDVTTTPSYEDTTQYYSNYDHTVTNNFNPNCQGYGCRDQQNYANIGGSNACQGNHCQSGLPGNMQGQGQYYPAYSEFGVSGSTDTGTSDYLSNGFSSQSQHTKSTNCQGIQCQSSFGAQGNLGYIGNSGYSSQGSINSGNQNCQGTGCSSNRGNRNYAISNQDQIAPCQGYLCDTNNSQDINQNRRNYVQNKGSINTPDKNACQGYQCITNQGQNINQRPNVNQNKNIDDHSRINPEQASAGVQTGINGYRRDNENSHIMKIPSKNSGYQSVTPVNKLDRVTYGGFNNEKSPDYVDIFSPDETRNFVYATSTQKPTNKPEKAAWAPSFNDLFSTDVNADYVFEYEDGEPVTLAPENVKIDKKIKSRCEDNDFVCDKRTCISKNFVCDGERDCSDGKDEKHCQKYLNDFKPYKNSRLDVLEKQRWDNVSHATCALLCADSVQFECKSFNYRRIDRSCFLTNENIGGTGALKNYYPCDYYERKSTSVDCTDIHKCPSGKCLTSDQVCDGYNDCGDGADEKDCRASDFGYEVKLVGGKEKHEGRVEVTVFGITGYICDDQFKTTDANVLCKELGFPLGVAEVKGNSYFAKDIEENNTLYMMDDIECIGKETSLMHCKFAGWGIHNCGDHEIAGVICRIPQEQCQEGYWKCDTRNECVKLPFVCDGLDDCSDNSDEASYHCDAPISFRLVNGSKDSEGRLEVRHNDIWGSVCDDDFNEDAAKIICQNLGYRGSAYVKKDAYFGRSDGPIWLDQVSCFGNETSIEKCAHWDWGEHNCDHSEDVGIVCSNEINQVEERKSRKKSVSQSINMNYGNQQSLTPKQCGYRNDNIFLQGGDIHFRVVQGSVAKPGEYPWQASLRINSHGKSAHWCGAVVISSKWVLTAAHCLEGYPKGAYVIVAGEYNIDEDEGTEQQVYIEEYYLHDHFREGHKMGNDIAMIKLKGNGFNLNQDIQPICLPDEASDYERELNCTISGFGTIQTGKSAYSHKLRAAWIPIQKFDVCKMAHIYGSAITEGMICAGDLTGGIDACDGDSGGPLACLDNGVFTLYGLTSWGQRCGYANKPGVYVKVSFYKKWIDKIMELHS</sequence>
<dbReference type="SUPFAM" id="SSF57625">
    <property type="entry name" value="Invertebrate chitin-binding proteins"/>
    <property type="match status" value="3"/>
</dbReference>
<keyword evidence="4 11" id="KW-0378">Hydrolase</keyword>
<gene>
    <name evidence="18" type="primary">LOC115885063</name>
</gene>
<feature type="disulfide bond" evidence="9">
    <location>
        <begin position="1055"/>
        <end position="1070"/>
    </location>
</feature>
<dbReference type="Gene3D" id="3.10.250.10">
    <property type="entry name" value="SRCR-like domain"/>
    <property type="match status" value="2"/>
</dbReference>
<dbReference type="FunFam" id="3.10.250.10:FF:000026">
    <property type="entry name" value="Tequila, isoform D"/>
    <property type="match status" value="1"/>
</dbReference>
<dbReference type="GeneID" id="115885063"/>
<keyword evidence="2" id="KW-0732">Signal</keyword>
<dbReference type="InterPro" id="IPR036772">
    <property type="entry name" value="SRCR-like_dom_sf"/>
</dbReference>
<evidence type="ECO:0000259" key="16">
    <source>
        <dbReference type="PROSITE" id="PS50948"/>
    </source>
</evidence>
<dbReference type="CDD" id="cd01099">
    <property type="entry name" value="PAN_AP_HGF"/>
    <property type="match status" value="1"/>
</dbReference>
<dbReference type="CDD" id="cd00190">
    <property type="entry name" value="Tryp_SPc"/>
    <property type="match status" value="1"/>
</dbReference>
<dbReference type="SMART" id="SM00020">
    <property type="entry name" value="Tryp_SPc"/>
    <property type="match status" value="1"/>
</dbReference>
<evidence type="ECO:0000259" key="13">
    <source>
        <dbReference type="PROSITE" id="PS50240"/>
    </source>
</evidence>
<keyword evidence="3" id="KW-0677">Repeat</keyword>
<dbReference type="RefSeq" id="XP_030759685.1">
    <property type="nucleotide sequence ID" value="XM_030903825.1"/>
</dbReference>
<dbReference type="GO" id="GO:0004252">
    <property type="term" value="F:serine-type endopeptidase activity"/>
    <property type="evidence" value="ECO:0007669"/>
    <property type="project" value="InterPro"/>
</dbReference>
<dbReference type="PANTHER" id="PTHR24252:SF7">
    <property type="entry name" value="HYALIN"/>
    <property type="match status" value="1"/>
</dbReference>
<dbReference type="CDD" id="cd00112">
    <property type="entry name" value="LDLa"/>
    <property type="match status" value="3"/>
</dbReference>
<keyword evidence="12" id="KW-0472">Membrane</keyword>
<evidence type="ECO:0000259" key="14">
    <source>
        <dbReference type="PROSITE" id="PS50287"/>
    </source>
</evidence>
<dbReference type="PRINTS" id="PR00258">
    <property type="entry name" value="SPERACTRCPTR"/>
</dbReference>
<feature type="disulfide bond" evidence="10">
    <location>
        <begin position="1377"/>
        <end position="1441"/>
    </location>
</feature>
<dbReference type="InterPro" id="IPR043504">
    <property type="entry name" value="Peptidase_S1_PA_chymotrypsin"/>
</dbReference>
<keyword evidence="6 10" id="KW-1015">Disulfide bond</keyword>
<dbReference type="PROSITE" id="PS50948">
    <property type="entry name" value="PAN"/>
    <property type="match status" value="1"/>
</dbReference>
<keyword evidence="17" id="KW-1185">Reference proteome</keyword>
<feature type="disulfide bond" evidence="10">
    <location>
        <begin position="1421"/>
        <end position="1431"/>
    </location>
</feature>
<dbReference type="SUPFAM" id="SSF56487">
    <property type="entry name" value="SRCR-like"/>
    <property type="match status" value="2"/>
</dbReference>
<dbReference type="InterPro" id="IPR002172">
    <property type="entry name" value="LDrepeatLR_classA_rpt"/>
</dbReference>
<evidence type="ECO:0000256" key="7">
    <source>
        <dbReference type="ARBA" id="ARBA00023170"/>
    </source>
</evidence>
<evidence type="ECO:0000256" key="3">
    <source>
        <dbReference type="ARBA" id="ARBA00022737"/>
    </source>
</evidence>
<dbReference type="InterPro" id="IPR023415">
    <property type="entry name" value="LDLR_class-A_CS"/>
</dbReference>
<evidence type="ECO:0000256" key="12">
    <source>
        <dbReference type="SAM" id="Phobius"/>
    </source>
</evidence>
<organism evidence="17 18">
    <name type="scientific">Sitophilus oryzae</name>
    <name type="common">Rice weevil</name>
    <name type="synonym">Curculio oryzae</name>
    <dbReference type="NCBI Taxonomy" id="7048"/>
    <lineage>
        <taxon>Eukaryota</taxon>
        <taxon>Metazoa</taxon>
        <taxon>Ecdysozoa</taxon>
        <taxon>Arthropoda</taxon>
        <taxon>Hexapoda</taxon>
        <taxon>Insecta</taxon>
        <taxon>Pterygota</taxon>
        <taxon>Neoptera</taxon>
        <taxon>Endopterygota</taxon>
        <taxon>Coleoptera</taxon>
        <taxon>Polyphaga</taxon>
        <taxon>Cucujiformia</taxon>
        <taxon>Curculionidae</taxon>
        <taxon>Dryophthorinae</taxon>
        <taxon>Sitophilus</taxon>
    </lineage>
</organism>
<name>A0A6J2Y9T2_SITOR</name>
<dbReference type="KEGG" id="soy:115885063"/>
<dbReference type="FunFam" id="2.40.10.10:FF:000003">
    <property type="entry name" value="Transmembrane serine protease 3"/>
    <property type="match status" value="1"/>
</dbReference>
<dbReference type="SMART" id="SM00202">
    <property type="entry name" value="SR"/>
    <property type="match status" value="2"/>
</dbReference>
<dbReference type="PROSITE" id="PS50068">
    <property type="entry name" value="LDLRA_2"/>
    <property type="match status" value="3"/>
</dbReference>
<dbReference type="PROSITE" id="PS00134">
    <property type="entry name" value="TRYPSIN_HIS"/>
    <property type="match status" value="1"/>
</dbReference>
<dbReference type="InterPro" id="IPR036055">
    <property type="entry name" value="LDL_receptor-like_sf"/>
</dbReference>
<dbReference type="PANTHER" id="PTHR24252">
    <property type="entry name" value="ACROSIN-RELATED"/>
    <property type="match status" value="1"/>
</dbReference>
<dbReference type="Gene3D" id="2.40.10.10">
    <property type="entry name" value="Trypsin-like serine proteases"/>
    <property type="match status" value="1"/>
</dbReference>
<dbReference type="FunCoup" id="A0A6J2Y9T2">
    <property type="interactions" value="2"/>
</dbReference>
<dbReference type="PRINTS" id="PR00261">
    <property type="entry name" value="LDLRECEPTOR"/>
</dbReference>
<keyword evidence="12" id="KW-0812">Transmembrane</keyword>
<dbReference type="InterPro" id="IPR033116">
    <property type="entry name" value="TRYPSIN_SER"/>
</dbReference>
<dbReference type="Pfam" id="PF00089">
    <property type="entry name" value="Trypsin"/>
    <property type="match status" value="1"/>
</dbReference>
<evidence type="ECO:0000256" key="10">
    <source>
        <dbReference type="PROSITE-ProRule" id="PRU00196"/>
    </source>
</evidence>
<dbReference type="PROSITE" id="PS50287">
    <property type="entry name" value="SRCR_2"/>
    <property type="match status" value="2"/>
</dbReference>